<keyword evidence="2" id="KW-1185">Reference proteome</keyword>
<evidence type="ECO:0000313" key="1">
    <source>
        <dbReference type="EMBL" id="GAA0902439.1"/>
    </source>
</evidence>
<evidence type="ECO:0000313" key="2">
    <source>
        <dbReference type="Proteomes" id="UP001499967"/>
    </source>
</evidence>
<dbReference type="Gene3D" id="3.30.530.20">
    <property type="match status" value="1"/>
</dbReference>
<sequence>MFKTPLVVPRQARGMALLRTEFPIAATPADAWAVIRDFAAGPLRMAPGFVVGCEADGDVRVVTFADGVVAHERFVALDDRERRITYAVVGGSVRPDQDTAEMRVVPADGGCRLIWTHDVRPDELGPAFQAAMDRGAKVIKRTLEGGGAGLTGAPRSAP</sequence>
<evidence type="ECO:0008006" key="3">
    <source>
        <dbReference type="Google" id="ProtNLM"/>
    </source>
</evidence>
<accession>A0ABP3YQI0</accession>
<reference evidence="2" key="1">
    <citation type="journal article" date="2019" name="Int. J. Syst. Evol. Microbiol.">
        <title>The Global Catalogue of Microorganisms (GCM) 10K type strain sequencing project: providing services to taxonomists for standard genome sequencing and annotation.</title>
        <authorList>
            <consortium name="The Broad Institute Genomics Platform"/>
            <consortium name="The Broad Institute Genome Sequencing Center for Infectious Disease"/>
            <person name="Wu L."/>
            <person name="Ma J."/>
        </authorList>
    </citation>
    <scope>NUCLEOTIDE SEQUENCE [LARGE SCALE GENOMIC DNA]</scope>
    <source>
        <strain evidence="2">JCM 11117</strain>
    </source>
</reference>
<dbReference type="SUPFAM" id="SSF55961">
    <property type="entry name" value="Bet v1-like"/>
    <property type="match status" value="1"/>
</dbReference>
<dbReference type="CDD" id="cd07821">
    <property type="entry name" value="PYR_PYL_RCAR_like"/>
    <property type="match status" value="1"/>
</dbReference>
<dbReference type="Proteomes" id="UP001499967">
    <property type="component" value="Unassembled WGS sequence"/>
</dbReference>
<comment type="caution">
    <text evidence="1">The sequence shown here is derived from an EMBL/GenBank/DDBJ whole genome shotgun (WGS) entry which is preliminary data.</text>
</comment>
<dbReference type="InterPro" id="IPR019587">
    <property type="entry name" value="Polyketide_cyclase/dehydratase"/>
</dbReference>
<name>A0ABP3YQI0_9PSEU</name>
<dbReference type="Pfam" id="PF10604">
    <property type="entry name" value="Polyketide_cyc2"/>
    <property type="match status" value="1"/>
</dbReference>
<gene>
    <name evidence="1" type="ORF">GCM10009559_69630</name>
</gene>
<protein>
    <recommendedName>
        <fullName evidence="3">Polyketide cyclase/dehydrase/lipid transport protein</fullName>
    </recommendedName>
</protein>
<dbReference type="EMBL" id="BAAAHP010000243">
    <property type="protein sequence ID" value="GAA0902439.1"/>
    <property type="molecule type" value="Genomic_DNA"/>
</dbReference>
<proteinExistence type="predicted"/>
<dbReference type="InterPro" id="IPR023393">
    <property type="entry name" value="START-like_dom_sf"/>
</dbReference>
<organism evidence="1 2">
    <name type="scientific">Pseudonocardia zijingensis</name>
    <dbReference type="NCBI Taxonomy" id="153376"/>
    <lineage>
        <taxon>Bacteria</taxon>
        <taxon>Bacillati</taxon>
        <taxon>Actinomycetota</taxon>
        <taxon>Actinomycetes</taxon>
        <taxon>Pseudonocardiales</taxon>
        <taxon>Pseudonocardiaceae</taxon>
        <taxon>Pseudonocardia</taxon>
    </lineage>
</organism>